<organism evidence="1">
    <name type="scientific">mine drainage metagenome</name>
    <dbReference type="NCBI Taxonomy" id="410659"/>
    <lineage>
        <taxon>unclassified sequences</taxon>
        <taxon>metagenomes</taxon>
        <taxon>ecological metagenomes</taxon>
    </lineage>
</organism>
<dbReference type="AlphaFoldDB" id="T1C4N4"/>
<dbReference type="EMBL" id="AUZX01002722">
    <property type="protein sequence ID" value="EQD75803.1"/>
    <property type="molecule type" value="Genomic_DNA"/>
</dbReference>
<evidence type="ECO:0000313" key="1">
    <source>
        <dbReference type="EMBL" id="EQD75803.1"/>
    </source>
</evidence>
<sequence>WKKQHPMSNVLKLAAVTGHKDLRMLKRYYHPQAADLAKKLG</sequence>
<reference evidence="1" key="1">
    <citation type="submission" date="2013-08" db="EMBL/GenBank/DDBJ databases">
        <authorList>
            <person name="Mendez C."/>
            <person name="Richter M."/>
            <person name="Ferrer M."/>
            <person name="Sanchez J."/>
        </authorList>
    </citation>
    <scope>NUCLEOTIDE SEQUENCE</scope>
</reference>
<feature type="non-terminal residue" evidence="1">
    <location>
        <position position="1"/>
    </location>
</feature>
<name>T1C4N4_9ZZZZ</name>
<accession>T1C4N4</accession>
<protein>
    <submittedName>
        <fullName evidence="1">Uncharacterized protein</fullName>
    </submittedName>
</protein>
<gene>
    <name evidence="1" type="ORF">B1A_03721</name>
</gene>
<reference evidence="1" key="2">
    <citation type="journal article" date="2014" name="ISME J.">
        <title>Microbial stratification in low pH oxic and suboxic macroscopic growths along an acid mine drainage.</title>
        <authorList>
            <person name="Mendez-Garcia C."/>
            <person name="Mesa V."/>
            <person name="Sprenger R.R."/>
            <person name="Richter M."/>
            <person name="Diez M.S."/>
            <person name="Solano J."/>
            <person name="Bargiela R."/>
            <person name="Golyshina O.V."/>
            <person name="Manteca A."/>
            <person name="Ramos J.L."/>
            <person name="Gallego J.R."/>
            <person name="Llorente I."/>
            <person name="Martins Dos Santos V.A."/>
            <person name="Jensen O.N."/>
            <person name="Pelaez A.I."/>
            <person name="Sanchez J."/>
            <person name="Ferrer M."/>
        </authorList>
    </citation>
    <scope>NUCLEOTIDE SEQUENCE</scope>
</reference>
<proteinExistence type="predicted"/>
<comment type="caution">
    <text evidence="1">The sequence shown here is derived from an EMBL/GenBank/DDBJ whole genome shotgun (WGS) entry which is preliminary data.</text>
</comment>